<dbReference type="InterPro" id="IPR001647">
    <property type="entry name" value="HTH_TetR"/>
</dbReference>
<sequence length="193" mass="21214">MTPAPNPERRNERSRRATLDATIELVGDRGYAQVTIEAIAARAGVSKQTIYRWWPSKAALALEAINDFVGEAIDFPDTGDVAADLVQQLNEVVRLLKGPIGAVFRGIVADAQSDPSIGAALRENIIEPRTRLCEKRLTAAISTGQLRSDIPTRAMTEMIYSVVYFRLLFGTDELDVGDIPQILDHTLTGLRPR</sequence>
<dbReference type="Pfam" id="PF00440">
    <property type="entry name" value="TetR_N"/>
    <property type="match status" value="1"/>
</dbReference>
<dbReference type="GO" id="GO:0000976">
    <property type="term" value="F:transcription cis-regulatory region binding"/>
    <property type="evidence" value="ECO:0007669"/>
    <property type="project" value="TreeGrafter"/>
</dbReference>
<dbReference type="Proteomes" id="UP000611640">
    <property type="component" value="Chromosome"/>
</dbReference>
<dbReference type="Pfam" id="PF16859">
    <property type="entry name" value="TetR_C_11"/>
    <property type="match status" value="1"/>
</dbReference>
<evidence type="ECO:0000256" key="2">
    <source>
        <dbReference type="ARBA" id="ARBA00023125"/>
    </source>
</evidence>
<accession>A0A7R7HV92</accession>
<dbReference type="Gene3D" id="1.10.357.10">
    <property type="entry name" value="Tetracycline Repressor, domain 2"/>
    <property type="match status" value="1"/>
</dbReference>
<reference evidence="6 7" key="1">
    <citation type="submission" date="2020-08" db="EMBL/GenBank/DDBJ databases">
        <title>Whole genome shotgun sequence of Actinocatenispora thailandica NBRC 105041.</title>
        <authorList>
            <person name="Komaki H."/>
            <person name="Tamura T."/>
        </authorList>
    </citation>
    <scope>NUCLEOTIDE SEQUENCE [LARGE SCALE GENOMIC DNA]</scope>
    <source>
        <strain evidence="6 7">NBRC 105041</strain>
    </source>
</reference>
<dbReference type="InterPro" id="IPR009057">
    <property type="entry name" value="Homeodomain-like_sf"/>
</dbReference>
<evidence type="ECO:0000313" key="7">
    <source>
        <dbReference type="Proteomes" id="UP000611640"/>
    </source>
</evidence>
<feature type="DNA-binding region" description="H-T-H motif" evidence="4">
    <location>
        <begin position="35"/>
        <end position="54"/>
    </location>
</feature>
<keyword evidence="1" id="KW-0805">Transcription regulation</keyword>
<feature type="domain" description="HTH tetR-type" evidence="5">
    <location>
        <begin position="12"/>
        <end position="72"/>
    </location>
</feature>
<dbReference type="SUPFAM" id="SSF48498">
    <property type="entry name" value="Tetracyclin repressor-like, C-terminal domain"/>
    <property type="match status" value="1"/>
</dbReference>
<keyword evidence="7" id="KW-1185">Reference proteome</keyword>
<name>A0A7R7HV92_9ACTN</name>
<dbReference type="SUPFAM" id="SSF46689">
    <property type="entry name" value="Homeodomain-like"/>
    <property type="match status" value="1"/>
</dbReference>
<evidence type="ECO:0000256" key="3">
    <source>
        <dbReference type="ARBA" id="ARBA00023163"/>
    </source>
</evidence>
<evidence type="ECO:0000256" key="4">
    <source>
        <dbReference type="PROSITE-ProRule" id="PRU00335"/>
    </source>
</evidence>
<dbReference type="PROSITE" id="PS50977">
    <property type="entry name" value="HTH_TETR_2"/>
    <property type="match status" value="1"/>
</dbReference>
<dbReference type="GO" id="GO:0003700">
    <property type="term" value="F:DNA-binding transcription factor activity"/>
    <property type="evidence" value="ECO:0007669"/>
    <property type="project" value="TreeGrafter"/>
</dbReference>
<evidence type="ECO:0000259" key="5">
    <source>
        <dbReference type="PROSITE" id="PS50977"/>
    </source>
</evidence>
<protein>
    <submittedName>
        <fullName evidence="6">TetR family transcriptional regulator</fullName>
    </submittedName>
</protein>
<keyword evidence="3" id="KW-0804">Transcription</keyword>
<gene>
    <name evidence="6" type="ORF">Athai_14250</name>
</gene>
<dbReference type="Gene3D" id="1.10.10.60">
    <property type="entry name" value="Homeodomain-like"/>
    <property type="match status" value="1"/>
</dbReference>
<dbReference type="RefSeq" id="WP_203960729.1">
    <property type="nucleotide sequence ID" value="NZ_AP023355.1"/>
</dbReference>
<dbReference type="EMBL" id="AP023355">
    <property type="protein sequence ID" value="BCJ33922.1"/>
    <property type="molecule type" value="Genomic_DNA"/>
</dbReference>
<proteinExistence type="predicted"/>
<dbReference type="InterPro" id="IPR050109">
    <property type="entry name" value="HTH-type_TetR-like_transc_reg"/>
</dbReference>
<evidence type="ECO:0000313" key="6">
    <source>
        <dbReference type="EMBL" id="BCJ33922.1"/>
    </source>
</evidence>
<dbReference type="KEGG" id="atl:Athai_14250"/>
<organism evidence="6 7">
    <name type="scientific">Actinocatenispora thailandica</name>
    <dbReference type="NCBI Taxonomy" id="227318"/>
    <lineage>
        <taxon>Bacteria</taxon>
        <taxon>Bacillati</taxon>
        <taxon>Actinomycetota</taxon>
        <taxon>Actinomycetes</taxon>
        <taxon>Micromonosporales</taxon>
        <taxon>Micromonosporaceae</taxon>
        <taxon>Actinocatenispora</taxon>
    </lineage>
</organism>
<dbReference type="PRINTS" id="PR00455">
    <property type="entry name" value="HTHTETR"/>
</dbReference>
<dbReference type="InterPro" id="IPR036271">
    <property type="entry name" value="Tet_transcr_reg_TetR-rel_C_sf"/>
</dbReference>
<keyword evidence="2 4" id="KW-0238">DNA-binding</keyword>
<dbReference type="InterPro" id="IPR011075">
    <property type="entry name" value="TetR_C"/>
</dbReference>
<dbReference type="PANTHER" id="PTHR30055:SF148">
    <property type="entry name" value="TETR-FAMILY TRANSCRIPTIONAL REGULATOR"/>
    <property type="match status" value="1"/>
</dbReference>
<evidence type="ECO:0000256" key="1">
    <source>
        <dbReference type="ARBA" id="ARBA00023015"/>
    </source>
</evidence>
<dbReference type="PANTHER" id="PTHR30055">
    <property type="entry name" value="HTH-TYPE TRANSCRIPTIONAL REGULATOR RUTR"/>
    <property type="match status" value="1"/>
</dbReference>
<dbReference type="AlphaFoldDB" id="A0A7R7HV92"/>